<name>A0A6J7BUW7_9ZZZZ</name>
<accession>A0A6J7BUW7</accession>
<dbReference type="EMBL" id="CAFBIX010000019">
    <property type="protein sequence ID" value="CAB4847633.1"/>
    <property type="molecule type" value="Genomic_DNA"/>
</dbReference>
<feature type="region of interest" description="Disordered" evidence="1">
    <location>
        <begin position="111"/>
        <end position="198"/>
    </location>
</feature>
<protein>
    <submittedName>
        <fullName evidence="2">Unannotated protein</fullName>
    </submittedName>
</protein>
<feature type="region of interest" description="Disordered" evidence="1">
    <location>
        <begin position="30"/>
        <end position="62"/>
    </location>
</feature>
<proteinExistence type="predicted"/>
<evidence type="ECO:0000256" key="1">
    <source>
        <dbReference type="SAM" id="MobiDB-lite"/>
    </source>
</evidence>
<reference evidence="2" key="1">
    <citation type="submission" date="2020-05" db="EMBL/GenBank/DDBJ databases">
        <authorList>
            <person name="Chiriac C."/>
            <person name="Salcher M."/>
            <person name="Ghai R."/>
            <person name="Kavagutti S V."/>
        </authorList>
    </citation>
    <scope>NUCLEOTIDE SEQUENCE</scope>
</reference>
<evidence type="ECO:0000313" key="2">
    <source>
        <dbReference type="EMBL" id="CAB4847633.1"/>
    </source>
</evidence>
<sequence length="198" mass="21189">MKRGIDDIGKGIYKGAVAVIENYGKKGAKKGAKKVGKAAKTAAGGAGRKLPPKAKTAVAASGDAARRKAVEAARQLELRSQRMLDSKKGQQQLAKEWGKLSGRQYYADEAAKGASTVRSRMAEQARSRGITARGRKMGARQNADEAKAIADASRRAERAKAYKEAGGRNSAAAKARRDSKNANRAKQVRKDIKKNKPK</sequence>
<feature type="compositionally biased region" description="Basic and acidic residues" evidence="1">
    <location>
        <begin position="142"/>
        <end position="166"/>
    </location>
</feature>
<organism evidence="2">
    <name type="scientific">freshwater metagenome</name>
    <dbReference type="NCBI Taxonomy" id="449393"/>
    <lineage>
        <taxon>unclassified sequences</taxon>
        <taxon>metagenomes</taxon>
        <taxon>ecological metagenomes</taxon>
    </lineage>
</organism>
<gene>
    <name evidence="2" type="ORF">UFOPK3278_00638</name>
</gene>
<dbReference type="AlphaFoldDB" id="A0A6J7BUW7"/>